<evidence type="ECO:0000313" key="2">
    <source>
        <dbReference type="Proteomes" id="UP001143910"/>
    </source>
</evidence>
<dbReference type="Proteomes" id="UP001143910">
    <property type="component" value="Unassembled WGS sequence"/>
</dbReference>
<reference evidence="1" key="1">
    <citation type="submission" date="2022-08" db="EMBL/GenBank/DDBJ databases">
        <title>Genome Sequence of Lecanicillium fungicola.</title>
        <authorList>
            <person name="Buettner E."/>
        </authorList>
    </citation>
    <scope>NUCLEOTIDE SEQUENCE</scope>
    <source>
        <strain evidence="1">Babe33</strain>
    </source>
</reference>
<keyword evidence="2" id="KW-1185">Reference proteome</keyword>
<accession>A0ACC1NP33</accession>
<sequence>MNITIQTLHESDQRDWTYETRVIEGALRLIRVSDLLPSSECSAKIVLSEWSELDLTQKSDSFPKYAAISHCWSPSPEVQRLSAIANRPLAIDLGQGTTHMVSWHGLCQAAKAAQHLHCEFLWLDLVCLHQRSSRDKTLQIANMGYIYQNAEAVLVMPGGVAAVQGAEQPASWITRAWTLQEATLCQNTYALHIWPLPDPRYEYNQSASKIPMFLDVQYIHGDLGMSKLTDLIHCSSGHSIRKTNIETGEITWEPIVVRCFGDDDVIMNSLIAVRDGSTLEMRQSAAWRSIWLRTSTKPQDMVFSMMHVLGVTLDVDYSRSREDLMMELARKSRAVPSWLDIGYSMPFDSRYGLLPVLPPFNPNRAPAYQVNGELVPVDRLLYRVSYIADFYVKILTPATSTYDGDMVCAPLFEVCCNSSGKTVVSNDLGEEAECAANLVGSYTMAIGQYKPYFGYAIKWETPVAYTIRKSTLGIWEREVADLAPHVPLAFIENKKKSHVRIGGSPGASITACDCTMEPT</sequence>
<name>A0ACC1NP33_9HYPO</name>
<dbReference type="EMBL" id="JANJQO010000219">
    <property type="protein sequence ID" value="KAJ2980184.1"/>
    <property type="molecule type" value="Genomic_DNA"/>
</dbReference>
<gene>
    <name evidence="1" type="ORF">NQ176_g2793</name>
</gene>
<comment type="caution">
    <text evidence="1">The sequence shown here is derived from an EMBL/GenBank/DDBJ whole genome shotgun (WGS) entry which is preliminary data.</text>
</comment>
<evidence type="ECO:0000313" key="1">
    <source>
        <dbReference type="EMBL" id="KAJ2980184.1"/>
    </source>
</evidence>
<protein>
    <submittedName>
        <fullName evidence="1">Uncharacterized protein</fullName>
    </submittedName>
</protein>
<proteinExistence type="predicted"/>
<organism evidence="1 2">
    <name type="scientific">Zarea fungicola</name>
    <dbReference type="NCBI Taxonomy" id="93591"/>
    <lineage>
        <taxon>Eukaryota</taxon>
        <taxon>Fungi</taxon>
        <taxon>Dikarya</taxon>
        <taxon>Ascomycota</taxon>
        <taxon>Pezizomycotina</taxon>
        <taxon>Sordariomycetes</taxon>
        <taxon>Hypocreomycetidae</taxon>
        <taxon>Hypocreales</taxon>
        <taxon>Cordycipitaceae</taxon>
        <taxon>Zarea</taxon>
    </lineage>
</organism>